<dbReference type="Pfam" id="PF18053">
    <property type="entry name" value="GyrB_insert"/>
    <property type="match status" value="1"/>
</dbReference>
<dbReference type="Pfam" id="PF21249">
    <property type="entry name" value="GyrB_hook"/>
    <property type="match status" value="1"/>
</dbReference>
<evidence type="ECO:0000256" key="8">
    <source>
        <dbReference type="ARBA" id="ARBA00023029"/>
    </source>
</evidence>
<dbReference type="CDD" id="cd00822">
    <property type="entry name" value="TopoII_Trans_DNA_gyrase"/>
    <property type="match status" value="1"/>
</dbReference>
<dbReference type="InterPro" id="IPR000565">
    <property type="entry name" value="Topo_IIA_B"/>
</dbReference>
<dbReference type="PROSITE" id="PS50880">
    <property type="entry name" value="TOPRIM"/>
    <property type="match status" value="1"/>
</dbReference>
<dbReference type="HAMAP" id="MF_01898">
    <property type="entry name" value="GyrB"/>
    <property type="match status" value="1"/>
</dbReference>
<dbReference type="Proteomes" id="UP000265619">
    <property type="component" value="Unassembled WGS sequence"/>
</dbReference>
<dbReference type="SMART" id="SM00387">
    <property type="entry name" value="HATPase_c"/>
    <property type="match status" value="1"/>
</dbReference>
<dbReference type="InterPro" id="IPR013506">
    <property type="entry name" value="Topo_IIA_bsu_dom2"/>
</dbReference>
<dbReference type="GO" id="GO:0006265">
    <property type="term" value="P:DNA topological change"/>
    <property type="evidence" value="ECO:0007669"/>
    <property type="project" value="UniProtKB-UniRule"/>
</dbReference>
<dbReference type="InterPro" id="IPR018522">
    <property type="entry name" value="TopoIIA_CS"/>
</dbReference>
<dbReference type="FunFam" id="3.40.50.670:FF:000001">
    <property type="entry name" value="DNA topoisomerase 2"/>
    <property type="match status" value="1"/>
</dbReference>
<dbReference type="AlphaFoldDB" id="A0A9X8GSI6"/>
<evidence type="ECO:0000313" key="14">
    <source>
        <dbReference type="Proteomes" id="UP000265619"/>
    </source>
</evidence>
<dbReference type="InterPro" id="IPR011557">
    <property type="entry name" value="GyrB"/>
</dbReference>
<comment type="subcellular location">
    <subcellularLocation>
        <location evidence="11">Cytoplasm</location>
    </subcellularLocation>
</comment>
<comment type="similarity">
    <text evidence="2 11">Belongs to the type II topoisomerase GyrB family.</text>
</comment>
<accession>A0A9X8GSI6</accession>
<dbReference type="GO" id="GO:0046872">
    <property type="term" value="F:metal ion binding"/>
    <property type="evidence" value="ECO:0007669"/>
    <property type="project" value="UniProtKB-KW"/>
</dbReference>
<keyword evidence="14" id="KW-1185">Reference proteome</keyword>
<name>A0A9X8GSI6_9BURK</name>
<comment type="miscellaneous">
    <text evidence="11">Few gyrases are as efficient as E.coli at forming negative supercoils. Not all organisms have 2 type II topoisomerases; in organisms with a single type II topoisomerase this enzyme also has to decatenate newly replicated chromosomes.</text>
</comment>
<keyword evidence="6 11" id="KW-0067">ATP-binding</keyword>
<keyword evidence="7 11" id="KW-0460">Magnesium</keyword>
<dbReference type="InterPro" id="IPR013759">
    <property type="entry name" value="Topo_IIA_B_C"/>
</dbReference>
<dbReference type="SMART" id="SM00433">
    <property type="entry name" value="TOP2c"/>
    <property type="match status" value="1"/>
</dbReference>
<dbReference type="Gene3D" id="3.40.50.670">
    <property type="match status" value="2"/>
</dbReference>
<dbReference type="CDD" id="cd16928">
    <property type="entry name" value="HATPase_GyrB-like"/>
    <property type="match status" value="1"/>
</dbReference>
<comment type="cofactor">
    <cofactor evidence="11">
        <name>Mg(2+)</name>
        <dbReference type="ChEBI" id="CHEBI:18420"/>
    </cofactor>
    <cofactor evidence="11">
        <name>Mn(2+)</name>
        <dbReference type="ChEBI" id="CHEBI:29035"/>
    </cofactor>
    <cofactor evidence="11">
        <name>Ca(2+)</name>
        <dbReference type="ChEBI" id="CHEBI:29108"/>
    </cofactor>
    <text evidence="11">Binds two Mg(2+) per subunit. The magnesium ions form salt bridges with both the protein and the DNA. Can also accept other divalent metal cations, such as Mn(2+) or Ca(2+).</text>
</comment>
<feature type="binding site" evidence="11">
    <location>
        <position position="564"/>
    </location>
    <ligand>
        <name>Mg(2+)</name>
        <dbReference type="ChEBI" id="CHEBI:18420"/>
        <label>2</label>
    </ligand>
</feature>
<dbReference type="NCBIfam" id="NF011501">
    <property type="entry name" value="PRK14939.1"/>
    <property type="match status" value="1"/>
</dbReference>
<dbReference type="InterPro" id="IPR003594">
    <property type="entry name" value="HATPase_dom"/>
</dbReference>
<dbReference type="PROSITE" id="PS00177">
    <property type="entry name" value="TOPOISOMERASE_II"/>
    <property type="match status" value="1"/>
</dbReference>
<gene>
    <name evidence="11 13" type="primary">gyrB</name>
    <name evidence="13" type="ORF">D3H34_29845</name>
</gene>
<evidence type="ECO:0000313" key="13">
    <source>
        <dbReference type="EMBL" id="RIX73140.1"/>
    </source>
</evidence>
<dbReference type="Gene3D" id="3.30.230.10">
    <property type="match status" value="1"/>
</dbReference>
<dbReference type="PRINTS" id="PR01159">
    <property type="entry name" value="DNAGYRASEB"/>
</dbReference>
<evidence type="ECO:0000256" key="4">
    <source>
        <dbReference type="ARBA" id="ARBA00022723"/>
    </source>
</evidence>
<feature type="domain" description="Toprim" evidence="12">
    <location>
        <begin position="474"/>
        <end position="599"/>
    </location>
</feature>
<dbReference type="SUPFAM" id="SSF54211">
    <property type="entry name" value="Ribosomal protein S5 domain 2-like"/>
    <property type="match status" value="1"/>
</dbReference>
<feature type="site" description="Interaction with DNA" evidence="11">
    <location>
        <position position="505"/>
    </location>
</feature>
<feature type="site" description="Interaction with DNA" evidence="11">
    <location>
        <position position="508"/>
    </location>
</feature>
<dbReference type="Pfam" id="PF00986">
    <property type="entry name" value="DNA_gyraseB_C"/>
    <property type="match status" value="1"/>
</dbReference>
<dbReference type="InterPro" id="IPR041423">
    <property type="entry name" value="GyrB_insert"/>
</dbReference>
<evidence type="ECO:0000256" key="3">
    <source>
        <dbReference type="ARBA" id="ARBA00022490"/>
    </source>
</evidence>
<dbReference type="InterPro" id="IPR002288">
    <property type="entry name" value="DNA_gyrase_B_C"/>
</dbReference>
<feature type="binding site" evidence="11">
    <location>
        <position position="480"/>
    </location>
    <ligand>
        <name>Mg(2+)</name>
        <dbReference type="ChEBI" id="CHEBI:18420"/>
        <label>1</label>
        <note>catalytic</note>
    </ligand>
</feature>
<sequence length="873" mass="95720">MSAEENKPEVPHTEPVYTPEIQITAPEGAPADASYGEGAITILEGLEAVRKRPGMYIGDTSDGTGLHHLVFEVVDNSIDEALAGFCDDIVVTIHSDNSISVTDNGRGIPTGVKMDDKHEPKRSAAEIALTELHAGGKFNQNSYKVSGGLHGVGVSCVNALSVKLRLIVRREGKIHELEFSRGFVQNRLLETVSGVEVSPMKIVGDTDKRGTEVHFLPDTEIFKENNDFHYEILSKRLRELSFLNNGVRIRLLDERTGKEDDFSGAGGVRGFVEFINKGKTVLHPNSFYAAGEKPADSYGGIPGTHIGVEVAMQWNSGYNEQVLCFTNNIPQRDGGTHLTGLRAAMTRVINKYIEENELAKKAKVEVTGDDMREGLCCVLSVKVPEPKFSSQTKDKLVSSEVRAPVEDIVGRLLTDYLQERPNDAKIICGKIIEAARAREAARKAREMTRRKGVLDGMGLPGKLADCQEKDPALCEVYLVEGDSAGGSAKQGRDRKFQAILPLRGKILNVEKARYEKLLTSNEILTMITALGTGIGRAGASTPGGGADDFNVAKLRYHRIIIMTDADVDGAHIRTLLLTFFYRQMPELVERGHIYIAQPPLYKVKVGKEEQYLKDGPALDAFLLKVALKDASIETGGSASTTLSGDTLAELARKHQVAEAVIARLRNFMDAEALRAIADGVALDLDTPPAAEASAVALQAKLRELNTTGVPAEVSSEFDARTDKPLLRISRRHHGNIKSSVISQDFVHGADYEALAQAANTFRGLLSSEGALVKRGEGERAKEEKVDDFRQAMKWLIGEAERSTARQRYKGLGEMNPEQLWETTMDPNVRRLLKVQIDDAIEADRVFTMLMGDEVEPRREFIEQNALRAANIDV</sequence>
<protein>
    <recommendedName>
        <fullName evidence="11">DNA gyrase subunit B</fullName>
        <ecNumber evidence="11">5.6.2.2</ecNumber>
    </recommendedName>
</protein>
<dbReference type="FunFam" id="3.30.565.10:FF:000002">
    <property type="entry name" value="DNA gyrase subunit B"/>
    <property type="match status" value="1"/>
</dbReference>
<dbReference type="InterPro" id="IPR001241">
    <property type="entry name" value="Topo_IIA"/>
</dbReference>
<dbReference type="Pfam" id="PF00204">
    <property type="entry name" value="DNA_gyraseB"/>
    <property type="match status" value="1"/>
</dbReference>
<dbReference type="InterPro" id="IPR006171">
    <property type="entry name" value="TOPRIM_dom"/>
</dbReference>
<dbReference type="GO" id="GO:0003918">
    <property type="term" value="F:DNA topoisomerase type II (double strand cut, ATP-hydrolyzing) activity"/>
    <property type="evidence" value="ECO:0007669"/>
    <property type="project" value="UniProtKB-UniRule"/>
</dbReference>
<keyword evidence="9" id="KW-0238">DNA-binding</keyword>
<dbReference type="InterPro" id="IPR014721">
    <property type="entry name" value="Ribsml_uS5_D2-typ_fold_subgr"/>
</dbReference>
<keyword evidence="8 11" id="KW-0799">Topoisomerase</keyword>
<evidence type="ECO:0000256" key="2">
    <source>
        <dbReference type="ARBA" id="ARBA00010708"/>
    </source>
</evidence>
<dbReference type="FunFam" id="3.30.230.10:FF:000005">
    <property type="entry name" value="DNA gyrase subunit B"/>
    <property type="match status" value="1"/>
</dbReference>
<dbReference type="InterPro" id="IPR013760">
    <property type="entry name" value="Topo_IIA-like_dom_sf"/>
</dbReference>
<dbReference type="Gene3D" id="3.30.565.10">
    <property type="entry name" value="Histidine kinase-like ATPase, C-terminal domain"/>
    <property type="match status" value="1"/>
</dbReference>
<dbReference type="GO" id="GO:0005524">
    <property type="term" value="F:ATP binding"/>
    <property type="evidence" value="ECO:0007669"/>
    <property type="project" value="UniProtKB-UniRule"/>
</dbReference>
<dbReference type="InterPro" id="IPR049353">
    <property type="entry name" value="GyrB_hook"/>
</dbReference>
<dbReference type="SUPFAM" id="SSF56719">
    <property type="entry name" value="Type II DNA topoisomerase"/>
    <property type="match status" value="1"/>
</dbReference>
<evidence type="ECO:0000256" key="1">
    <source>
        <dbReference type="ARBA" id="ARBA00000185"/>
    </source>
</evidence>
<feature type="binding site" evidence="11">
    <location>
        <position position="566"/>
    </location>
    <ligand>
        <name>Mg(2+)</name>
        <dbReference type="ChEBI" id="CHEBI:18420"/>
        <label>2</label>
    </ligand>
</feature>
<dbReference type="PRINTS" id="PR00418">
    <property type="entry name" value="TPI2FAMILY"/>
</dbReference>
<organism evidence="13 14">
    <name type="scientific">Acidovorax cavernicola</name>
    <dbReference type="NCBI Taxonomy" id="1675792"/>
    <lineage>
        <taxon>Bacteria</taxon>
        <taxon>Pseudomonadati</taxon>
        <taxon>Pseudomonadota</taxon>
        <taxon>Betaproteobacteria</taxon>
        <taxon>Burkholderiales</taxon>
        <taxon>Comamonadaceae</taxon>
        <taxon>Acidovorax</taxon>
    </lineage>
</organism>
<dbReference type="GO" id="GO:0003677">
    <property type="term" value="F:DNA binding"/>
    <property type="evidence" value="ECO:0007669"/>
    <property type="project" value="UniProtKB-KW"/>
</dbReference>
<keyword evidence="3 11" id="KW-0963">Cytoplasm</keyword>
<dbReference type="CDD" id="cd03366">
    <property type="entry name" value="TOPRIM_TopoIIA_GyrB"/>
    <property type="match status" value="1"/>
</dbReference>
<dbReference type="FunFam" id="3.40.50.670:FF:000004">
    <property type="entry name" value="DNA gyrase subunit B"/>
    <property type="match status" value="1"/>
</dbReference>
<keyword evidence="4 11" id="KW-0479">Metal-binding</keyword>
<dbReference type="InterPro" id="IPR036890">
    <property type="entry name" value="HATPase_C_sf"/>
</dbReference>
<dbReference type="SUPFAM" id="SSF55874">
    <property type="entry name" value="ATPase domain of HSP90 chaperone/DNA topoisomerase II/histidine kinase"/>
    <property type="match status" value="1"/>
</dbReference>
<reference evidence="13 14" key="1">
    <citation type="submission" date="2018-09" db="EMBL/GenBank/DDBJ databases">
        <title>Acidovorax cavernicola nov. sp. isolated from Gruta de las Maravillas (Aracena, Spain).</title>
        <authorList>
            <person name="Jurado V."/>
            <person name="Gutierrez-Patricio S."/>
            <person name="Gonzalez-Pimentel J.L."/>
            <person name="Miller A.Z."/>
            <person name="Laiz L."/>
            <person name="Saiz-Jimenez C."/>
        </authorList>
    </citation>
    <scope>NUCLEOTIDE SEQUENCE [LARGE SCALE GENOMIC DNA]</scope>
    <source>
        <strain evidence="13 14">1011MAR4D40.2</strain>
    </source>
</reference>
<dbReference type="GO" id="GO:0006261">
    <property type="term" value="P:DNA-templated DNA replication"/>
    <property type="evidence" value="ECO:0007669"/>
    <property type="project" value="UniProtKB-UniRule"/>
</dbReference>
<comment type="function">
    <text evidence="11">A type II topoisomerase that negatively supercoils closed circular double-stranded (ds) DNA in an ATP-dependent manner to modulate DNA topology and maintain chromosomes in an underwound state. Negative supercoiling favors strand separation, and DNA replication, transcription, recombination and repair, all of which involve strand separation. Also able to catalyze the interconversion of other topological isomers of dsDNA rings, including catenanes and knotted rings. Type II topoisomerases break and join 2 DNA strands simultaneously in an ATP-dependent manner.</text>
</comment>
<evidence type="ECO:0000256" key="7">
    <source>
        <dbReference type="ARBA" id="ARBA00022842"/>
    </source>
</evidence>
<dbReference type="PANTHER" id="PTHR45866:SF1">
    <property type="entry name" value="DNA GYRASE SUBUNIT B, MITOCHONDRIAL"/>
    <property type="match status" value="1"/>
</dbReference>
<comment type="subunit">
    <text evidence="11">Heterotetramer, composed of two GyrA and two GyrB chains. In the heterotetramer, GyrA contains the active site tyrosine that forms a transient covalent intermediate with DNA, while GyrB binds cofactors and catalyzes ATP hydrolysis.</text>
</comment>
<evidence type="ECO:0000256" key="5">
    <source>
        <dbReference type="ARBA" id="ARBA00022741"/>
    </source>
</evidence>
<evidence type="ECO:0000256" key="6">
    <source>
        <dbReference type="ARBA" id="ARBA00022840"/>
    </source>
</evidence>
<proteinExistence type="inferred from homology"/>
<dbReference type="GO" id="GO:0005694">
    <property type="term" value="C:chromosome"/>
    <property type="evidence" value="ECO:0007669"/>
    <property type="project" value="InterPro"/>
</dbReference>
<evidence type="ECO:0000256" key="9">
    <source>
        <dbReference type="ARBA" id="ARBA00023125"/>
    </source>
</evidence>
<dbReference type="NCBIfam" id="TIGR01059">
    <property type="entry name" value="gyrB"/>
    <property type="match status" value="1"/>
</dbReference>
<dbReference type="Pfam" id="PF02518">
    <property type="entry name" value="HATPase_c"/>
    <property type="match status" value="1"/>
</dbReference>
<dbReference type="Pfam" id="PF01751">
    <property type="entry name" value="Toprim"/>
    <property type="match status" value="1"/>
</dbReference>
<comment type="caution">
    <text evidence="13">The sequence shown here is derived from an EMBL/GenBank/DDBJ whole genome shotgun (WGS) entry which is preliminary data.</text>
</comment>
<dbReference type="OrthoDB" id="9802808at2"/>
<comment type="catalytic activity">
    <reaction evidence="1 11">
        <text>ATP-dependent breakage, passage and rejoining of double-stranded DNA.</text>
        <dbReference type="EC" id="5.6.2.2"/>
    </reaction>
</comment>
<evidence type="ECO:0000256" key="11">
    <source>
        <dbReference type="HAMAP-Rule" id="MF_01898"/>
    </source>
</evidence>
<evidence type="ECO:0000256" key="10">
    <source>
        <dbReference type="ARBA" id="ARBA00023235"/>
    </source>
</evidence>
<dbReference type="GO" id="GO:0005737">
    <property type="term" value="C:cytoplasm"/>
    <property type="evidence" value="ECO:0007669"/>
    <property type="project" value="UniProtKB-SubCell"/>
</dbReference>
<keyword evidence="10 11" id="KW-0413">Isomerase</keyword>
<dbReference type="NCBIfam" id="NF004189">
    <property type="entry name" value="PRK05644.1"/>
    <property type="match status" value="1"/>
</dbReference>
<dbReference type="InterPro" id="IPR020568">
    <property type="entry name" value="Ribosomal_Su5_D2-typ_SF"/>
</dbReference>
<dbReference type="PANTHER" id="PTHR45866">
    <property type="entry name" value="DNA GYRASE/TOPOISOMERASE SUBUNIT B"/>
    <property type="match status" value="1"/>
</dbReference>
<dbReference type="EMBL" id="QXMN01000070">
    <property type="protein sequence ID" value="RIX73140.1"/>
    <property type="molecule type" value="Genomic_DNA"/>
</dbReference>
<feature type="binding site" evidence="11">
    <location>
        <position position="564"/>
    </location>
    <ligand>
        <name>Mg(2+)</name>
        <dbReference type="ChEBI" id="CHEBI:18420"/>
        <label>1</label>
        <note>catalytic</note>
    </ligand>
</feature>
<evidence type="ECO:0000259" key="12">
    <source>
        <dbReference type="PROSITE" id="PS50880"/>
    </source>
</evidence>
<dbReference type="EC" id="5.6.2.2" evidence="11"/>
<keyword evidence="5 11" id="KW-0547">Nucleotide-binding</keyword>
<dbReference type="InterPro" id="IPR034160">
    <property type="entry name" value="TOPRIM_GyrB"/>
</dbReference>